<accession>M3Z3G4</accession>
<dbReference type="HOGENOM" id="CLU_1337145_0_0_1"/>
<dbReference type="EMBL" id="AEYP01005316">
    <property type="status" value="NOT_ANNOTATED_CDS"/>
    <property type="molecule type" value="Genomic_DNA"/>
</dbReference>
<sequence>MASPCSRGDSPCGGLENAPAEPPALFPLVFLSGEVKGKKASVQSAERGPSISCRSHGSGESEGREGRKSRSHFVLLTRAVRALSPPPAAPSPKKGIRKFSLGRNRGRCLRSCAHREQGLRGRAATAGRGGGEVRVPPSQGASFVLRPRLRSPRAPGCPGCAARGGRAASGLVAEDLQRQNHQKRRFGSLYLIKRCLLKAEGGGNE</sequence>
<name>M3Z3G4_MUSPF</name>
<reference evidence="2" key="1">
    <citation type="submission" date="2024-06" db="UniProtKB">
        <authorList>
            <consortium name="Ensembl"/>
        </authorList>
    </citation>
    <scope>IDENTIFICATION</scope>
</reference>
<feature type="compositionally biased region" description="Basic and acidic residues" evidence="1">
    <location>
        <begin position="57"/>
        <end position="68"/>
    </location>
</feature>
<evidence type="ECO:0000313" key="2">
    <source>
        <dbReference type="Ensembl" id="ENSMPUP00000018126.1"/>
    </source>
</evidence>
<evidence type="ECO:0000256" key="1">
    <source>
        <dbReference type="SAM" id="MobiDB-lite"/>
    </source>
</evidence>
<dbReference type="InParanoid" id="M3Z3G4"/>
<dbReference type="EMBL" id="AEYP01005317">
    <property type="status" value="NOT_ANNOTATED_CDS"/>
    <property type="molecule type" value="Genomic_DNA"/>
</dbReference>
<feature type="region of interest" description="Disordered" evidence="1">
    <location>
        <begin position="119"/>
        <end position="139"/>
    </location>
</feature>
<dbReference type="AlphaFoldDB" id="M3Z3G4"/>
<organism evidence="2">
    <name type="scientific">Mustela putorius furo</name>
    <name type="common">European domestic ferret</name>
    <name type="synonym">Mustela furo</name>
    <dbReference type="NCBI Taxonomy" id="9669"/>
    <lineage>
        <taxon>Eukaryota</taxon>
        <taxon>Metazoa</taxon>
        <taxon>Chordata</taxon>
        <taxon>Craniata</taxon>
        <taxon>Vertebrata</taxon>
        <taxon>Euteleostomi</taxon>
        <taxon>Mammalia</taxon>
        <taxon>Eutheria</taxon>
        <taxon>Laurasiatheria</taxon>
        <taxon>Carnivora</taxon>
        <taxon>Caniformia</taxon>
        <taxon>Musteloidea</taxon>
        <taxon>Mustelidae</taxon>
        <taxon>Mustelinae</taxon>
        <taxon>Mustela</taxon>
    </lineage>
</organism>
<feature type="region of interest" description="Disordered" evidence="1">
    <location>
        <begin position="37"/>
        <end position="69"/>
    </location>
</feature>
<proteinExistence type="predicted"/>
<protein>
    <submittedName>
        <fullName evidence="2">Uncharacterized protein</fullName>
    </submittedName>
</protein>
<dbReference type="Ensembl" id="ENSMPUT00000018392.1">
    <property type="protein sequence ID" value="ENSMPUP00000018126.1"/>
    <property type="gene ID" value="ENSMPUG00000018240.1"/>
</dbReference>